<organism evidence="2 3">
    <name type="scientific">Actinidia rufa</name>
    <dbReference type="NCBI Taxonomy" id="165716"/>
    <lineage>
        <taxon>Eukaryota</taxon>
        <taxon>Viridiplantae</taxon>
        <taxon>Streptophyta</taxon>
        <taxon>Embryophyta</taxon>
        <taxon>Tracheophyta</taxon>
        <taxon>Spermatophyta</taxon>
        <taxon>Magnoliopsida</taxon>
        <taxon>eudicotyledons</taxon>
        <taxon>Gunneridae</taxon>
        <taxon>Pentapetalae</taxon>
        <taxon>asterids</taxon>
        <taxon>Ericales</taxon>
        <taxon>Actinidiaceae</taxon>
        <taxon>Actinidia</taxon>
    </lineage>
</organism>
<comment type="caution">
    <text evidence="2">The sequence shown here is derived from an EMBL/GenBank/DDBJ whole genome shotgun (WGS) entry which is preliminary data.</text>
</comment>
<proteinExistence type="predicted"/>
<evidence type="ECO:0000313" key="3">
    <source>
        <dbReference type="Proteomes" id="UP000585474"/>
    </source>
</evidence>
<accession>A0A7J0F8H3</accession>
<feature type="region of interest" description="Disordered" evidence="1">
    <location>
        <begin position="1"/>
        <end position="41"/>
    </location>
</feature>
<evidence type="ECO:0000313" key="2">
    <source>
        <dbReference type="EMBL" id="GFY95014.1"/>
    </source>
</evidence>
<protein>
    <submittedName>
        <fullName evidence="2">Uncharacterized protein</fullName>
    </submittedName>
</protein>
<dbReference type="AlphaFoldDB" id="A0A7J0F8H3"/>
<evidence type="ECO:0000256" key="1">
    <source>
        <dbReference type="SAM" id="MobiDB-lite"/>
    </source>
</evidence>
<keyword evidence="3" id="KW-1185">Reference proteome</keyword>
<reference evidence="2 3" key="1">
    <citation type="submission" date="2019-07" db="EMBL/GenBank/DDBJ databases">
        <title>De Novo Assembly of kiwifruit Actinidia rufa.</title>
        <authorList>
            <person name="Sugita-Konishi S."/>
            <person name="Sato K."/>
            <person name="Mori E."/>
            <person name="Abe Y."/>
            <person name="Kisaki G."/>
            <person name="Hamano K."/>
            <person name="Suezawa K."/>
            <person name="Otani M."/>
            <person name="Fukuda T."/>
            <person name="Manabe T."/>
            <person name="Gomi K."/>
            <person name="Tabuchi M."/>
            <person name="Akimitsu K."/>
            <person name="Kataoka I."/>
        </authorList>
    </citation>
    <scope>NUCLEOTIDE SEQUENCE [LARGE SCALE GENOMIC DNA]</scope>
    <source>
        <strain evidence="3">cv. Fuchu</strain>
    </source>
</reference>
<dbReference type="Proteomes" id="UP000585474">
    <property type="component" value="Unassembled WGS sequence"/>
</dbReference>
<gene>
    <name evidence="2" type="ORF">Acr_10g0003990</name>
</gene>
<dbReference type="EMBL" id="BJWL01000010">
    <property type="protein sequence ID" value="GFY95014.1"/>
    <property type="molecule type" value="Genomic_DNA"/>
</dbReference>
<sequence>MREARTSLTLRRASDRPGFGPAGEPSARSRKRRQASDEPNRALRTVLVEAGGLASHGEAGGARWSSPCPNRGSTSLNQALIEVQIKRRALIEVRRCRNDFLPILRHITIQASSARIFP</sequence>
<name>A0A7J0F8H3_9ERIC</name>